<feature type="region of interest" description="Disordered" evidence="1">
    <location>
        <begin position="24"/>
        <end position="44"/>
    </location>
</feature>
<sequence>MFTTNSTVIAITAAPIAAIPAIDPDKSLLGEPDAAPAQSAKRRQ</sequence>
<gene>
    <name evidence="2" type="ORF">GA0061101_14632</name>
</gene>
<organism evidence="2 3">
    <name type="scientific">Rhizobium lusitanum</name>
    <dbReference type="NCBI Taxonomy" id="293958"/>
    <lineage>
        <taxon>Bacteria</taxon>
        <taxon>Pseudomonadati</taxon>
        <taxon>Pseudomonadota</taxon>
        <taxon>Alphaproteobacteria</taxon>
        <taxon>Hyphomicrobiales</taxon>
        <taxon>Rhizobiaceae</taxon>
        <taxon>Rhizobium/Agrobacterium group</taxon>
        <taxon>Rhizobium</taxon>
    </lineage>
</organism>
<dbReference type="AlphaFoldDB" id="A0A1C3XIS6"/>
<reference evidence="2 3" key="1">
    <citation type="submission" date="2016-08" db="EMBL/GenBank/DDBJ databases">
        <authorList>
            <person name="Seilhamer J.J."/>
        </authorList>
    </citation>
    <scope>NUCLEOTIDE SEQUENCE [LARGE SCALE GENOMIC DNA]</scope>
    <source>
        <strain evidence="2 3">P1-7</strain>
    </source>
</reference>
<evidence type="ECO:0000313" key="3">
    <source>
        <dbReference type="Proteomes" id="UP000199205"/>
    </source>
</evidence>
<dbReference type="RefSeq" id="WP_280518149.1">
    <property type="nucleotide sequence ID" value="NZ_FMAF01000046.1"/>
</dbReference>
<dbReference type="Proteomes" id="UP000199205">
    <property type="component" value="Unassembled WGS sequence"/>
</dbReference>
<evidence type="ECO:0000256" key="1">
    <source>
        <dbReference type="SAM" id="MobiDB-lite"/>
    </source>
</evidence>
<evidence type="ECO:0000313" key="2">
    <source>
        <dbReference type="EMBL" id="SCB52168.1"/>
    </source>
</evidence>
<accession>A0A1C3XIS6</accession>
<name>A0A1C3XIS6_9HYPH</name>
<protein>
    <submittedName>
        <fullName evidence="2">Uncharacterized protein</fullName>
    </submittedName>
</protein>
<proteinExistence type="predicted"/>
<dbReference type="EMBL" id="FMAF01000046">
    <property type="protein sequence ID" value="SCB52168.1"/>
    <property type="molecule type" value="Genomic_DNA"/>
</dbReference>